<dbReference type="SMART" id="SM00066">
    <property type="entry name" value="GAL4"/>
    <property type="match status" value="1"/>
</dbReference>
<dbReference type="Gene3D" id="4.10.240.10">
    <property type="entry name" value="Zn(2)-C6 fungal-type DNA-binding domain"/>
    <property type="match status" value="1"/>
</dbReference>
<dbReference type="STRING" id="71717.A0A4Y7TA12"/>
<sequence length="1429" mass="153793">MADSPARSPSLASDGGDDHISDASEVEESPTVEAGPSTSAKGKGKTSGKGKGRGGGQQGRARATVVCLECKRLKLRCNREQPCNQCGPKGKADKCVYSKEASQKLDGPNLNIRIKAIETYLTHLSAGVPVGQFVSNYQPVVESAKREIEEYEASGGQLRPGTFLANLASTSISAYGEGARAKGSLLSDLHELVHHYTHLILNSEGLSPDGFCTCDHDATTPGTEGAAKVVKEEEGREVLDVNMNPDTVSERQPRSFPKPGLVLPPLSHFPDGMPSLPPPEVYYPETPTFYPTVPGARRAHWQSGTANTPTVTPSVATNPHLPLPGDSSTAPRASPAFKPCVTSALIKRLPTLERCMEMLARAQTLLAESPVELGLRSRTAPLPEELRDKFPEEMTKAFGWAALTKRVKMCLSLGKEKPPRSMARQRTVPPASSSTPAPVSTQARRNPRRVQPTAGPSHIGDMSPQDHNARSPSVDPRTVGQNERFTAPPPPPSHESLPFFTVICALLAFGADPAKDQEMNSNESAPFLLALCQQALSLWVEGGEYVPPDRSGEATDEVVMGARADYLRACSLSILFYLNKTRPSVPTSRRDGLSLGAYRHPNQRQVVHIMGKMATQVMAWDYEDGLVLVCDAEDPHDEDTTEDAKLIPRIAIAEGEQARLRLFWQVLYFDTCIAGMFQREPFIPASRYLTGALPVLVPDYREMVAGVFKSPDAQDASQPAPAGELKPEAKERREMDEERLRSERLFLVSRARITRLSSVVDRRLARGGYSLEQATGLAGEVEALSADLPEEFRWAWQHGVEGTSTELLASGETVQSVSAISPSMPTVVLSAKAKGKSRAGQLVGLSQEAVASKLRMRTLSCELALMTQLLIVRIYTPFARKKTPTPSDSTPSCTIPQPLLNASKAIIRVAKLIHRPGQTYPGPSTFLAMCSLDQLVLDATLMCTQHGFGGTIVERRMLGSGELMQTIGIGLDLLDVACSISKNAEQAPSASSSSQDIVVTNPSSLETRVVASLRKQWSFKNSSFAPSRTSMEGNTASTPIEPGERAAPAPPPRQEPQTSRPRSATDQQSEQPVTRSHGRSATERQSLPSTTPADTRSRVTPPIPVEQPSSTAQSPTSAPTPVPPPDPPTAAGPPKARLLPEEVSKPKGKSRTGDAAHAQITIRSRGAGGAPQTSKRKQEPKSRAPSRPLLTTAERAVGEDGKMRYVGEDRVLTPQSATLPRPQHHVMLVQPSPAQPPQTIPPPQPYHGYGSASGTSVSTQMAYNVPMANPGPASRYPHAFDGGNIGDTSVPPSPHPEYGGYASFPSPAPVQSSSYQQQHHTAYSSRPQSAMASPVQTGMGPGGYFDIQRPDLSSYPTSPSYGHPAGPDAYMKHGFLPLRIALCRMGPTRAPCPEARCPIGKTPQTAPGQAQQPPPQHHYSTWQSHGYQQ</sequence>
<keyword evidence="2" id="KW-0539">Nucleus</keyword>
<evidence type="ECO:0000313" key="6">
    <source>
        <dbReference type="Proteomes" id="UP000298030"/>
    </source>
</evidence>
<dbReference type="EMBL" id="QPFP01000023">
    <property type="protein sequence ID" value="TEB30422.1"/>
    <property type="molecule type" value="Genomic_DNA"/>
</dbReference>
<gene>
    <name evidence="5" type="ORF">FA13DRAFT_1733730</name>
</gene>
<dbReference type="Pfam" id="PF00172">
    <property type="entry name" value="Zn_clus"/>
    <property type="match status" value="1"/>
</dbReference>
<feature type="compositionally biased region" description="Polar residues" evidence="3">
    <location>
        <begin position="1058"/>
        <end position="1074"/>
    </location>
</feature>
<feature type="domain" description="Zn(2)-C6 fungal-type" evidence="4">
    <location>
        <begin position="66"/>
        <end position="97"/>
    </location>
</feature>
<dbReference type="InterPro" id="IPR001138">
    <property type="entry name" value="Zn2Cys6_DnaBD"/>
</dbReference>
<feature type="compositionally biased region" description="Polar residues" evidence="3">
    <location>
        <begin position="1418"/>
        <end position="1429"/>
    </location>
</feature>
<accession>A0A4Y7TA12</accession>
<dbReference type="PROSITE" id="PS00463">
    <property type="entry name" value="ZN2_CY6_FUNGAL_1"/>
    <property type="match status" value="1"/>
</dbReference>
<feature type="compositionally biased region" description="Basic and acidic residues" evidence="3">
    <location>
        <begin position="1196"/>
        <end position="1205"/>
    </location>
</feature>
<evidence type="ECO:0000259" key="4">
    <source>
        <dbReference type="PROSITE" id="PS50048"/>
    </source>
</evidence>
<dbReference type="GO" id="GO:0000981">
    <property type="term" value="F:DNA-binding transcription factor activity, RNA polymerase II-specific"/>
    <property type="evidence" value="ECO:0007669"/>
    <property type="project" value="InterPro"/>
</dbReference>
<dbReference type="Proteomes" id="UP000298030">
    <property type="component" value="Unassembled WGS sequence"/>
</dbReference>
<feature type="compositionally biased region" description="Polar residues" evidence="3">
    <location>
        <begin position="1083"/>
        <end position="1094"/>
    </location>
</feature>
<feature type="region of interest" description="Disordered" evidence="3">
    <location>
        <begin position="1274"/>
        <end position="1361"/>
    </location>
</feature>
<feature type="region of interest" description="Disordered" evidence="3">
    <location>
        <begin position="1023"/>
        <end position="1205"/>
    </location>
</feature>
<dbReference type="GO" id="GO:0008270">
    <property type="term" value="F:zinc ion binding"/>
    <property type="evidence" value="ECO:0007669"/>
    <property type="project" value="InterPro"/>
</dbReference>
<feature type="compositionally biased region" description="Low complexity" evidence="3">
    <location>
        <begin position="427"/>
        <end position="441"/>
    </location>
</feature>
<feature type="compositionally biased region" description="Polar residues" evidence="3">
    <location>
        <begin position="1309"/>
        <end position="1336"/>
    </location>
</feature>
<organism evidence="5 6">
    <name type="scientific">Coprinellus micaceus</name>
    <name type="common">Glistening ink-cap mushroom</name>
    <name type="synonym">Coprinus micaceus</name>
    <dbReference type="NCBI Taxonomy" id="71717"/>
    <lineage>
        <taxon>Eukaryota</taxon>
        <taxon>Fungi</taxon>
        <taxon>Dikarya</taxon>
        <taxon>Basidiomycota</taxon>
        <taxon>Agaricomycotina</taxon>
        <taxon>Agaricomycetes</taxon>
        <taxon>Agaricomycetidae</taxon>
        <taxon>Agaricales</taxon>
        <taxon>Agaricineae</taxon>
        <taxon>Psathyrellaceae</taxon>
        <taxon>Coprinellus</taxon>
    </lineage>
</organism>
<proteinExistence type="predicted"/>
<dbReference type="GO" id="GO:0005634">
    <property type="term" value="C:nucleus"/>
    <property type="evidence" value="ECO:0007669"/>
    <property type="project" value="UniProtKB-SubCell"/>
</dbReference>
<dbReference type="InterPro" id="IPR050613">
    <property type="entry name" value="Sec_Metabolite_Reg"/>
</dbReference>
<evidence type="ECO:0000256" key="1">
    <source>
        <dbReference type="ARBA" id="ARBA00004123"/>
    </source>
</evidence>
<feature type="region of interest" description="Disordered" evidence="3">
    <location>
        <begin position="711"/>
        <end position="737"/>
    </location>
</feature>
<feature type="compositionally biased region" description="Low complexity" evidence="3">
    <location>
        <begin position="1402"/>
        <end position="1411"/>
    </location>
</feature>
<evidence type="ECO:0000256" key="2">
    <source>
        <dbReference type="ARBA" id="ARBA00023242"/>
    </source>
</evidence>
<name>A0A4Y7TA12_COPMI</name>
<feature type="compositionally biased region" description="Pro residues" evidence="3">
    <location>
        <begin position="1118"/>
        <end position="1131"/>
    </location>
</feature>
<evidence type="ECO:0000313" key="5">
    <source>
        <dbReference type="EMBL" id="TEB30422.1"/>
    </source>
</evidence>
<keyword evidence="6" id="KW-1185">Reference proteome</keyword>
<dbReference type="SUPFAM" id="SSF57701">
    <property type="entry name" value="Zn2/Cys6 DNA-binding domain"/>
    <property type="match status" value="1"/>
</dbReference>
<feature type="region of interest" description="Disordered" evidence="3">
    <location>
        <begin position="413"/>
        <end position="493"/>
    </location>
</feature>
<feature type="compositionally biased region" description="Low complexity" evidence="3">
    <location>
        <begin position="711"/>
        <end position="722"/>
    </location>
</feature>
<feature type="region of interest" description="Disordered" evidence="3">
    <location>
        <begin position="1"/>
        <end position="58"/>
    </location>
</feature>
<dbReference type="PANTHER" id="PTHR31001">
    <property type="entry name" value="UNCHARACTERIZED TRANSCRIPTIONAL REGULATORY PROTEIN"/>
    <property type="match status" value="1"/>
</dbReference>
<dbReference type="PROSITE" id="PS50048">
    <property type="entry name" value="ZN2_CY6_FUNGAL_2"/>
    <property type="match status" value="1"/>
</dbReference>
<comment type="subcellular location">
    <subcellularLocation>
        <location evidence="1">Nucleus</location>
    </subcellularLocation>
</comment>
<feature type="compositionally biased region" description="Low complexity" evidence="3">
    <location>
        <begin position="1108"/>
        <end position="1117"/>
    </location>
</feature>
<dbReference type="CDD" id="cd12148">
    <property type="entry name" value="fungal_TF_MHR"/>
    <property type="match status" value="1"/>
</dbReference>
<feature type="compositionally biased region" description="Polar residues" evidence="3">
    <location>
        <begin position="1023"/>
        <end position="1038"/>
    </location>
</feature>
<dbReference type="CDD" id="cd00067">
    <property type="entry name" value="GAL4"/>
    <property type="match status" value="1"/>
</dbReference>
<comment type="caution">
    <text evidence="5">The sequence shown here is derived from an EMBL/GenBank/DDBJ whole genome shotgun (WGS) entry which is preliminary data.</text>
</comment>
<feature type="compositionally biased region" description="Basic residues" evidence="3">
    <location>
        <begin position="42"/>
        <end position="52"/>
    </location>
</feature>
<reference evidence="5 6" key="1">
    <citation type="journal article" date="2019" name="Nat. Ecol. Evol.">
        <title>Megaphylogeny resolves global patterns of mushroom evolution.</title>
        <authorList>
            <person name="Varga T."/>
            <person name="Krizsan K."/>
            <person name="Foldi C."/>
            <person name="Dima B."/>
            <person name="Sanchez-Garcia M."/>
            <person name="Sanchez-Ramirez S."/>
            <person name="Szollosi G.J."/>
            <person name="Szarkandi J.G."/>
            <person name="Papp V."/>
            <person name="Albert L."/>
            <person name="Andreopoulos W."/>
            <person name="Angelini C."/>
            <person name="Antonin V."/>
            <person name="Barry K.W."/>
            <person name="Bougher N.L."/>
            <person name="Buchanan P."/>
            <person name="Buyck B."/>
            <person name="Bense V."/>
            <person name="Catcheside P."/>
            <person name="Chovatia M."/>
            <person name="Cooper J."/>
            <person name="Damon W."/>
            <person name="Desjardin D."/>
            <person name="Finy P."/>
            <person name="Geml J."/>
            <person name="Haridas S."/>
            <person name="Hughes K."/>
            <person name="Justo A."/>
            <person name="Karasinski D."/>
            <person name="Kautmanova I."/>
            <person name="Kiss B."/>
            <person name="Kocsube S."/>
            <person name="Kotiranta H."/>
            <person name="LaButti K.M."/>
            <person name="Lechner B.E."/>
            <person name="Liimatainen K."/>
            <person name="Lipzen A."/>
            <person name="Lukacs Z."/>
            <person name="Mihaltcheva S."/>
            <person name="Morgado L.N."/>
            <person name="Niskanen T."/>
            <person name="Noordeloos M.E."/>
            <person name="Ohm R.A."/>
            <person name="Ortiz-Santana B."/>
            <person name="Ovrebo C."/>
            <person name="Racz N."/>
            <person name="Riley R."/>
            <person name="Savchenko A."/>
            <person name="Shiryaev A."/>
            <person name="Soop K."/>
            <person name="Spirin V."/>
            <person name="Szebenyi C."/>
            <person name="Tomsovsky M."/>
            <person name="Tulloss R.E."/>
            <person name="Uehling J."/>
            <person name="Grigoriev I.V."/>
            <person name="Vagvolgyi C."/>
            <person name="Papp T."/>
            <person name="Martin F.M."/>
            <person name="Miettinen O."/>
            <person name="Hibbett D.S."/>
            <person name="Nagy L.G."/>
        </authorList>
    </citation>
    <scope>NUCLEOTIDE SEQUENCE [LARGE SCALE GENOMIC DNA]</scope>
    <source>
        <strain evidence="5 6">FP101781</strain>
    </source>
</reference>
<dbReference type="OrthoDB" id="2269373at2759"/>
<dbReference type="PANTHER" id="PTHR31001:SF90">
    <property type="entry name" value="CENTROMERE DNA-BINDING PROTEIN COMPLEX CBF3 SUBUNIT B"/>
    <property type="match status" value="1"/>
</dbReference>
<protein>
    <recommendedName>
        <fullName evidence="4">Zn(2)-C6 fungal-type domain-containing protein</fullName>
    </recommendedName>
</protein>
<feature type="region of interest" description="Disordered" evidence="3">
    <location>
        <begin position="1396"/>
        <end position="1429"/>
    </location>
</feature>
<feature type="compositionally biased region" description="Basic and acidic residues" evidence="3">
    <location>
        <begin position="725"/>
        <end position="737"/>
    </location>
</feature>
<dbReference type="InterPro" id="IPR036864">
    <property type="entry name" value="Zn2-C6_fun-type_DNA-bd_sf"/>
</dbReference>
<evidence type="ECO:0000256" key="3">
    <source>
        <dbReference type="SAM" id="MobiDB-lite"/>
    </source>
</evidence>